<protein>
    <submittedName>
        <fullName evidence="1">Unannotated protein</fullName>
    </submittedName>
</protein>
<accession>A0A6J5Z858</accession>
<gene>
    <name evidence="1" type="ORF">UFOPK3406_00688</name>
</gene>
<reference evidence="1" key="1">
    <citation type="submission" date="2020-05" db="EMBL/GenBank/DDBJ databases">
        <authorList>
            <person name="Chiriac C."/>
            <person name="Salcher M."/>
            <person name="Ghai R."/>
            <person name="Kavagutti S V."/>
        </authorList>
    </citation>
    <scope>NUCLEOTIDE SEQUENCE</scope>
</reference>
<name>A0A6J5Z858_9ZZZZ</name>
<sequence length="64" mass="6788">MPVAIAVNRDGPKKPSIGIKYTNAGRVCPASKIGRNIRSARALRPIQTPKTTPTAMVSKVATMV</sequence>
<dbReference type="EMBL" id="CAESAI010000013">
    <property type="protein sequence ID" value="CAB4337272.1"/>
    <property type="molecule type" value="Genomic_DNA"/>
</dbReference>
<evidence type="ECO:0000313" key="1">
    <source>
        <dbReference type="EMBL" id="CAB4337272.1"/>
    </source>
</evidence>
<proteinExistence type="predicted"/>
<organism evidence="1">
    <name type="scientific">freshwater metagenome</name>
    <dbReference type="NCBI Taxonomy" id="449393"/>
    <lineage>
        <taxon>unclassified sequences</taxon>
        <taxon>metagenomes</taxon>
        <taxon>ecological metagenomes</taxon>
    </lineage>
</organism>
<dbReference type="AlphaFoldDB" id="A0A6J5Z858"/>